<keyword evidence="1" id="KW-1133">Transmembrane helix</keyword>
<organism evidence="2 3">
    <name type="scientific">Lentzea miocenica</name>
    <dbReference type="NCBI Taxonomy" id="3095431"/>
    <lineage>
        <taxon>Bacteria</taxon>
        <taxon>Bacillati</taxon>
        <taxon>Actinomycetota</taxon>
        <taxon>Actinomycetes</taxon>
        <taxon>Pseudonocardiales</taxon>
        <taxon>Pseudonocardiaceae</taxon>
        <taxon>Lentzea</taxon>
    </lineage>
</organism>
<proteinExistence type="predicted"/>
<reference evidence="2 3" key="1">
    <citation type="submission" date="2023-11" db="EMBL/GenBank/DDBJ databases">
        <title>Lentzea sokolovensis, sp. nov., Lentzea kristufkii, sp. nov., and Lentzea miocenensis, sp. nov., rare actinobacteria from Sokolov Coal Basin, Miocene lacustrine sediment, Czech Republic.</title>
        <authorList>
            <person name="Lara A."/>
            <person name="Kotroba L."/>
            <person name="Nouioui I."/>
            <person name="Neumann-Schaal M."/>
            <person name="Mast Y."/>
            <person name="Chronakova A."/>
        </authorList>
    </citation>
    <scope>NUCLEOTIDE SEQUENCE [LARGE SCALE GENOMIC DNA]</scope>
    <source>
        <strain evidence="2 3">BCCO 10_0856</strain>
    </source>
</reference>
<comment type="caution">
    <text evidence="2">The sequence shown here is derived from an EMBL/GenBank/DDBJ whole genome shotgun (WGS) entry which is preliminary data.</text>
</comment>
<name>A0ABU4T170_9PSEU</name>
<dbReference type="Proteomes" id="UP001285521">
    <property type="component" value="Unassembled WGS sequence"/>
</dbReference>
<reference evidence="2 3" key="2">
    <citation type="submission" date="2023-11" db="EMBL/GenBank/DDBJ databases">
        <authorList>
            <person name="Lara A.C."/>
            <person name="Chronakova A."/>
        </authorList>
    </citation>
    <scope>NUCLEOTIDE SEQUENCE [LARGE SCALE GENOMIC DNA]</scope>
    <source>
        <strain evidence="2 3">BCCO 10_0856</strain>
    </source>
</reference>
<evidence type="ECO:0000313" key="2">
    <source>
        <dbReference type="EMBL" id="MDX8031909.1"/>
    </source>
</evidence>
<keyword evidence="1" id="KW-0472">Membrane</keyword>
<protein>
    <submittedName>
        <fullName evidence="2">Uncharacterized protein</fullName>
    </submittedName>
</protein>
<feature type="transmembrane region" description="Helical" evidence="1">
    <location>
        <begin position="112"/>
        <end position="133"/>
    </location>
</feature>
<gene>
    <name evidence="2" type="ORF">SK803_16920</name>
</gene>
<sequence>MIVNGRVRQLAVRIRPRLSTVTATRPFSLARLSFLGAALVSTLRATDHHKRLAPQGDRTGRFQSRRKIGNPMQFEFTLPFLRKVTAMPHTNPMLGNITLIWAMTERGHSAGLVLETVVIVNAIVVGLGVLSQLGKQPR</sequence>
<keyword evidence="3" id="KW-1185">Reference proteome</keyword>
<keyword evidence="1" id="KW-0812">Transmembrane</keyword>
<evidence type="ECO:0000313" key="3">
    <source>
        <dbReference type="Proteomes" id="UP001285521"/>
    </source>
</evidence>
<dbReference type="RefSeq" id="WP_319966963.1">
    <property type="nucleotide sequence ID" value="NZ_JAXAVW010000013.1"/>
</dbReference>
<evidence type="ECO:0000256" key="1">
    <source>
        <dbReference type="SAM" id="Phobius"/>
    </source>
</evidence>
<accession>A0ABU4T170</accession>
<dbReference type="EMBL" id="JAXAVW010000013">
    <property type="protein sequence ID" value="MDX8031909.1"/>
    <property type="molecule type" value="Genomic_DNA"/>
</dbReference>